<evidence type="ECO:0000313" key="1">
    <source>
        <dbReference type="EMBL" id="MCD9095403.1"/>
    </source>
</evidence>
<name>A0ABS8U9U3_9GAMM</name>
<protein>
    <submittedName>
        <fullName evidence="1">Uncharacterized protein</fullName>
    </submittedName>
</protein>
<proteinExistence type="predicted"/>
<organism evidence="1 2">
    <name type="scientific">Luteimonas fraxinea</name>
    <dbReference type="NCBI Taxonomy" id="2901869"/>
    <lineage>
        <taxon>Bacteria</taxon>
        <taxon>Pseudomonadati</taxon>
        <taxon>Pseudomonadota</taxon>
        <taxon>Gammaproteobacteria</taxon>
        <taxon>Lysobacterales</taxon>
        <taxon>Lysobacteraceae</taxon>
        <taxon>Luteimonas</taxon>
    </lineage>
</organism>
<reference evidence="1" key="1">
    <citation type="submission" date="2021-12" db="EMBL/GenBank/DDBJ databases">
        <authorList>
            <person name="Ulrich A."/>
        </authorList>
    </citation>
    <scope>NUCLEOTIDE SEQUENCE</scope>
    <source>
        <strain evidence="1">A1P009</strain>
    </source>
</reference>
<reference evidence="1" key="2">
    <citation type="journal article" date="2022" name="Syst. Appl. Microbiol.">
        <title>Physiological and genomic characterisation of Luteimonas fraxinea sp. nov., a bacterial species associated with trees tolerant to ash dieback.</title>
        <authorList>
            <person name="Ulrich K."/>
            <person name="Becker R."/>
            <person name="Behrendt U."/>
            <person name="Kube M."/>
            <person name="Schneck V."/>
            <person name="Ulrich A."/>
        </authorList>
    </citation>
    <scope>NUCLEOTIDE SEQUENCE</scope>
    <source>
        <strain evidence="1">A1P009</strain>
    </source>
</reference>
<dbReference type="RefSeq" id="WP_232133951.1">
    <property type="nucleotide sequence ID" value="NZ_CP089507.1"/>
</dbReference>
<dbReference type="EMBL" id="JAJQKU010000001">
    <property type="protein sequence ID" value="MCD9095403.1"/>
    <property type="molecule type" value="Genomic_DNA"/>
</dbReference>
<accession>A0ABS8U9U3</accession>
<gene>
    <name evidence="1" type="ORF">LTT95_00410</name>
</gene>
<sequence>MGDDVPDTYNWLLDIPFWEETPLGHESKMFALDDFLARSNRPGDLAWYAHFSRWCRVRHADTLEHYDARSLGPVHGVEMLVVTRHRPFRRMGSAQTVN</sequence>
<evidence type="ECO:0000313" key="2">
    <source>
        <dbReference type="Proteomes" id="UP001430360"/>
    </source>
</evidence>
<keyword evidence="2" id="KW-1185">Reference proteome</keyword>
<comment type="caution">
    <text evidence="1">The sequence shown here is derived from an EMBL/GenBank/DDBJ whole genome shotgun (WGS) entry which is preliminary data.</text>
</comment>
<dbReference type="Proteomes" id="UP001430360">
    <property type="component" value="Unassembled WGS sequence"/>
</dbReference>